<keyword evidence="4" id="KW-1185">Reference proteome</keyword>
<evidence type="ECO:0000256" key="2">
    <source>
        <dbReference type="SAM" id="Phobius"/>
    </source>
</evidence>
<protein>
    <recommendedName>
        <fullName evidence="5">Integral membrane protein</fullName>
    </recommendedName>
</protein>
<feature type="transmembrane region" description="Helical" evidence="2">
    <location>
        <begin position="386"/>
        <end position="408"/>
    </location>
</feature>
<keyword evidence="2" id="KW-0472">Membrane</keyword>
<comment type="caution">
    <text evidence="3">The sequence shown here is derived from an EMBL/GenBank/DDBJ whole genome shotgun (WGS) entry which is preliminary data.</text>
</comment>
<feature type="region of interest" description="Disordered" evidence="1">
    <location>
        <begin position="206"/>
        <end position="226"/>
    </location>
</feature>
<feature type="transmembrane region" description="Helical" evidence="2">
    <location>
        <begin position="178"/>
        <end position="197"/>
    </location>
</feature>
<evidence type="ECO:0008006" key="5">
    <source>
        <dbReference type="Google" id="ProtNLM"/>
    </source>
</evidence>
<accession>A0ABW1CTM1</accession>
<feature type="transmembrane region" description="Helical" evidence="2">
    <location>
        <begin position="520"/>
        <end position="544"/>
    </location>
</feature>
<gene>
    <name evidence="3" type="ORF">ACFPZ3_31275</name>
</gene>
<evidence type="ECO:0000256" key="1">
    <source>
        <dbReference type="SAM" id="MobiDB-lite"/>
    </source>
</evidence>
<organism evidence="3 4">
    <name type="scientific">Nonomuraea insulae</name>
    <dbReference type="NCBI Taxonomy" id="1616787"/>
    <lineage>
        <taxon>Bacteria</taxon>
        <taxon>Bacillati</taxon>
        <taxon>Actinomycetota</taxon>
        <taxon>Actinomycetes</taxon>
        <taxon>Streptosporangiales</taxon>
        <taxon>Streptosporangiaceae</taxon>
        <taxon>Nonomuraea</taxon>
    </lineage>
</organism>
<feature type="transmembrane region" description="Helical" evidence="2">
    <location>
        <begin position="247"/>
        <end position="264"/>
    </location>
</feature>
<reference evidence="4" key="1">
    <citation type="journal article" date="2019" name="Int. J. Syst. Evol. Microbiol.">
        <title>The Global Catalogue of Microorganisms (GCM) 10K type strain sequencing project: providing services to taxonomists for standard genome sequencing and annotation.</title>
        <authorList>
            <consortium name="The Broad Institute Genomics Platform"/>
            <consortium name="The Broad Institute Genome Sequencing Center for Infectious Disease"/>
            <person name="Wu L."/>
            <person name="Ma J."/>
        </authorList>
    </citation>
    <scope>NUCLEOTIDE SEQUENCE [LARGE SCALE GENOMIC DNA]</scope>
    <source>
        <strain evidence="4">CCUG 53903</strain>
    </source>
</reference>
<keyword evidence="2" id="KW-1133">Transmembrane helix</keyword>
<feature type="transmembrane region" description="Helical" evidence="2">
    <location>
        <begin position="349"/>
        <end position="374"/>
    </location>
</feature>
<evidence type="ECO:0000313" key="4">
    <source>
        <dbReference type="Proteomes" id="UP001596058"/>
    </source>
</evidence>
<dbReference type="RefSeq" id="WP_379517878.1">
    <property type="nucleotide sequence ID" value="NZ_JBHSPA010000036.1"/>
</dbReference>
<name>A0ABW1CTM1_9ACTN</name>
<feature type="transmembrane region" description="Helical" evidence="2">
    <location>
        <begin position="308"/>
        <end position="329"/>
    </location>
</feature>
<dbReference type="Gene3D" id="3.40.50.1820">
    <property type="entry name" value="alpha/beta hydrolase"/>
    <property type="match status" value="1"/>
</dbReference>
<feature type="transmembrane region" description="Helical" evidence="2">
    <location>
        <begin position="276"/>
        <end position="296"/>
    </location>
</feature>
<evidence type="ECO:0000313" key="3">
    <source>
        <dbReference type="EMBL" id="MFC5828374.1"/>
    </source>
</evidence>
<feature type="transmembrane region" description="Helical" evidence="2">
    <location>
        <begin position="87"/>
        <end position="109"/>
    </location>
</feature>
<sequence>MALPIFGAVTRNRPAGTTPPPVDLAGLTELRVHGVGGSTPQNLLADLAPQQVWGDGISGFYRTADTRGRHVEGYSWGGLTSRSGTRVLWLLLLPFALANLAGWMWPLAIRRAPRLFRVFRIAARMAALALTLNVLFLVSVIAMDYVAYQCGGNRACVASWWPNPLRMAAVAPYPGRRLLVGALVPLLAIGMLAGLSYRSQLRYEQVRPPGAPDPREPCPRSAAGLEGGLRDPDFWNTSPYTRELGRTHLAAGLALLAVLIAYATRSSLSGQGAVLAWWWPAGVAAAVLAGAVAAVVPERVNAAAHVFGRTLLGGALLALALAALFAWLQPRPGAAQVTGPHELPGLRPAMTWMYGGLAATLLLVLACLVAASFFRGEPGRKAFRWGAPFMVLVLAAALANAVLIGLLIRVAAAMGEVRYASSPSRGAEPVIAVLPVFGDLAAYLFLEPLAAIVLFACVQAFLWWRAGRADNSVREEYSAAGRDRSTSTDPWLATTVDGDPRWSTPAMQRWATRVARARRLAVVPLTLDLLLTGMIGVGLLLLFRPGWGIRANGAERVSSELADLATALTTLLPIVVLMVVRAGWKDSTTRRTVGVLWDVGTFWPRGFHPLAPPSYAERAVPELQRRVWFLHDNDARILLAGHSQGTILATAALAQSAAVWPPDLRVVLVTFGSPLRTLYGRNFPAYFTDELAQALLSDGHVTTWKNFYYLTDYIGGSPAAPGLRDVDRLLPDPPTCWFRYGDALPQIGSHSGYWHDRTMWDEIDALLPRTTW</sequence>
<feature type="transmembrane region" description="Helical" evidence="2">
    <location>
        <begin position="564"/>
        <end position="584"/>
    </location>
</feature>
<feature type="transmembrane region" description="Helical" evidence="2">
    <location>
        <begin position="121"/>
        <end position="143"/>
    </location>
</feature>
<keyword evidence="2" id="KW-0812">Transmembrane</keyword>
<dbReference type="InterPro" id="IPR029058">
    <property type="entry name" value="AB_hydrolase_fold"/>
</dbReference>
<dbReference type="Proteomes" id="UP001596058">
    <property type="component" value="Unassembled WGS sequence"/>
</dbReference>
<feature type="transmembrane region" description="Helical" evidence="2">
    <location>
        <begin position="440"/>
        <end position="464"/>
    </location>
</feature>
<dbReference type="SUPFAM" id="SSF53474">
    <property type="entry name" value="alpha/beta-Hydrolases"/>
    <property type="match status" value="1"/>
</dbReference>
<dbReference type="EMBL" id="JBHSPA010000036">
    <property type="protein sequence ID" value="MFC5828374.1"/>
    <property type="molecule type" value="Genomic_DNA"/>
</dbReference>
<proteinExistence type="predicted"/>